<evidence type="ECO:0000313" key="7">
    <source>
        <dbReference type="EMBL" id="SFZ79487.1"/>
    </source>
</evidence>
<feature type="transmembrane region" description="Helical" evidence="4">
    <location>
        <begin position="181"/>
        <end position="204"/>
    </location>
</feature>
<evidence type="ECO:0000259" key="6">
    <source>
        <dbReference type="PROSITE" id="PS50885"/>
    </source>
</evidence>
<dbReference type="STRING" id="1121279.SAMN02745887_03669"/>
<keyword evidence="4" id="KW-1133">Transmembrane helix</keyword>
<accession>A0A1K2HRT6</accession>
<evidence type="ECO:0000259" key="5">
    <source>
        <dbReference type="PROSITE" id="PS50111"/>
    </source>
</evidence>
<dbReference type="AlphaFoldDB" id="A0A1K2HRT6"/>
<evidence type="ECO:0000256" key="2">
    <source>
        <dbReference type="ARBA" id="ARBA00029447"/>
    </source>
</evidence>
<dbReference type="GO" id="GO:0007165">
    <property type="term" value="P:signal transduction"/>
    <property type="evidence" value="ECO:0007669"/>
    <property type="project" value="UniProtKB-KW"/>
</dbReference>
<dbReference type="Pfam" id="PF00015">
    <property type="entry name" value="MCPsignal"/>
    <property type="match status" value="1"/>
</dbReference>
<feature type="domain" description="Methyl-accepting transducer" evidence="5">
    <location>
        <begin position="303"/>
        <end position="539"/>
    </location>
</feature>
<dbReference type="RefSeq" id="WP_072430147.1">
    <property type="nucleotide sequence ID" value="NZ_FPKR01000018.1"/>
</dbReference>
<reference evidence="7 8" key="1">
    <citation type="submission" date="2016-11" db="EMBL/GenBank/DDBJ databases">
        <authorList>
            <person name="Jaros S."/>
            <person name="Januszkiewicz K."/>
            <person name="Wedrychowicz H."/>
        </authorList>
    </citation>
    <scope>NUCLEOTIDE SEQUENCE [LARGE SCALE GENOMIC DNA]</scope>
    <source>
        <strain evidence="7 8">DSM 18899</strain>
    </source>
</reference>
<gene>
    <name evidence="7" type="ORF">SAMN02745887_03669</name>
</gene>
<name>A0A1K2HRT6_9NEIS</name>
<proteinExistence type="inferred from homology"/>
<dbReference type="PROSITE" id="PS50885">
    <property type="entry name" value="HAMP"/>
    <property type="match status" value="1"/>
</dbReference>
<sequence length="575" mass="61531">MHWTVGRKIGLGYLIVALALLSVGLIAQRSLSGLLEAARWKEHTFAVLHQLDQIHTLLKDAETGQRGYLLTGRDSYLAPYQQALRDLPSALRALAELTRDNPAQQQRQQALQHALNSKLSELRDTIALRRTQGLAAAQAVVQSDRGKQWMDRIRVVMTDMGAEEQRLLQQRDQAQLQRANLALAVLRYGIPAALMAMLLAAWAVGRNIVGPLAELTQAASLIAAGNLAPRLSSQPRRDELGQLREAFASMASSLRSKASLASQIATGDLRVAPPLSSTQDELGLALRNMVENLQAVVGSLQQGKQLMAGVVGTVSSGAQQVSQATDETAVAITQLATTIAELRQSSEITAQRMAEVSHNSSGAAEVAQDGRKAVADTAQAMAEIQQRMHLVGERIAELTERSLDISAIISVVNALAEQAAILAVNASVEAAHAGEQGGGFVAVAQEMKTLAGQSKQAVSEVRRILLDIPPTISALLQATEQSSAAVHIGVNRVGVAGEALARMASEAHSNAEAAQQIASSALQQLSGVQQLAAAILQIKQDNQANLHSMRQMQQATQDLQQTNQQLTRAIEHFQR</sequence>
<dbReference type="GO" id="GO:0016020">
    <property type="term" value="C:membrane"/>
    <property type="evidence" value="ECO:0007669"/>
    <property type="project" value="InterPro"/>
</dbReference>
<dbReference type="Pfam" id="PF05227">
    <property type="entry name" value="CHASE3"/>
    <property type="match status" value="1"/>
</dbReference>
<dbReference type="InterPro" id="IPR003660">
    <property type="entry name" value="HAMP_dom"/>
</dbReference>
<dbReference type="PROSITE" id="PS50111">
    <property type="entry name" value="CHEMOTAXIS_TRANSDUC_2"/>
    <property type="match status" value="1"/>
</dbReference>
<dbReference type="SUPFAM" id="SSF58104">
    <property type="entry name" value="Methyl-accepting chemotaxis protein (MCP) signaling domain"/>
    <property type="match status" value="1"/>
</dbReference>
<evidence type="ECO:0000313" key="8">
    <source>
        <dbReference type="Proteomes" id="UP000186513"/>
    </source>
</evidence>
<dbReference type="Pfam" id="PF00672">
    <property type="entry name" value="HAMP"/>
    <property type="match status" value="1"/>
</dbReference>
<keyword evidence="4" id="KW-0812">Transmembrane</keyword>
<dbReference type="Gene3D" id="1.10.287.950">
    <property type="entry name" value="Methyl-accepting chemotaxis protein"/>
    <property type="match status" value="1"/>
</dbReference>
<dbReference type="Proteomes" id="UP000186513">
    <property type="component" value="Unassembled WGS sequence"/>
</dbReference>
<dbReference type="Gene3D" id="6.10.340.10">
    <property type="match status" value="1"/>
</dbReference>
<keyword evidence="1 3" id="KW-0807">Transducer</keyword>
<evidence type="ECO:0000256" key="4">
    <source>
        <dbReference type="SAM" id="Phobius"/>
    </source>
</evidence>
<organism evidence="7 8">
    <name type="scientific">Chitinimonas taiwanensis DSM 18899</name>
    <dbReference type="NCBI Taxonomy" id="1121279"/>
    <lineage>
        <taxon>Bacteria</taxon>
        <taxon>Pseudomonadati</taxon>
        <taxon>Pseudomonadota</taxon>
        <taxon>Betaproteobacteria</taxon>
        <taxon>Neisseriales</taxon>
        <taxon>Chitinibacteraceae</taxon>
        <taxon>Chitinimonas</taxon>
    </lineage>
</organism>
<dbReference type="EMBL" id="FPKR01000018">
    <property type="protein sequence ID" value="SFZ79487.1"/>
    <property type="molecule type" value="Genomic_DNA"/>
</dbReference>
<feature type="transmembrane region" description="Helical" evidence="4">
    <location>
        <begin position="12"/>
        <end position="31"/>
    </location>
</feature>
<dbReference type="PANTHER" id="PTHR32089:SF112">
    <property type="entry name" value="LYSOZYME-LIKE PROTEIN-RELATED"/>
    <property type="match status" value="1"/>
</dbReference>
<protein>
    <submittedName>
        <fullName evidence="7">Methyl-accepting chemotaxis protein</fullName>
    </submittedName>
</protein>
<keyword evidence="4" id="KW-0472">Membrane</keyword>
<evidence type="ECO:0000256" key="3">
    <source>
        <dbReference type="PROSITE-ProRule" id="PRU00284"/>
    </source>
</evidence>
<dbReference type="InterPro" id="IPR007891">
    <property type="entry name" value="CHASE3"/>
</dbReference>
<dbReference type="SMART" id="SM00304">
    <property type="entry name" value="HAMP"/>
    <property type="match status" value="1"/>
</dbReference>
<feature type="domain" description="HAMP" evidence="6">
    <location>
        <begin position="206"/>
        <end position="259"/>
    </location>
</feature>
<dbReference type="CDD" id="cd06225">
    <property type="entry name" value="HAMP"/>
    <property type="match status" value="1"/>
</dbReference>
<dbReference type="PANTHER" id="PTHR32089">
    <property type="entry name" value="METHYL-ACCEPTING CHEMOTAXIS PROTEIN MCPB"/>
    <property type="match status" value="1"/>
</dbReference>
<comment type="similarity">
    <text evidence="2">Belongs to the methyl-accepting chemotaxis (MCP) protein family.</text>
</comment>
<dbReference type="CDD" id="cd19410">
    <property type="entry name" value="HK9-like_sensor"/>
    <property type="match status" value="1"/>
</dbReference>
<evidence type="ECO:0000256" key="1">
    <source>
        <dbReference type="ARBA" id="ARBA00023224"/>
    </source>
</evidence>
<keyword evidence="8" id="KW-1185">Reference proteome</keyword>
<dbReference type="InterPro" id="IPR004089">
    <property type="entry name" value="MCPsignal_dom"/>
</dbReference>
<dbReference type="SMART" id="SM00283">
    <property type="entry name" value="MA"/>
    <property type="match status" value="1"/>
</dbReference>